<evidence type="ECO:0000256" key="6">
    <source>
        <dbReference type="ARBA" id="ARBA00022723"/>
    </source>
</evidence>
<dbReference type="GO" id="GO:0005829">
    <property type="term" value="C:cytosol"/>
    <property type="evidence" value="ECO:0007669"/>
    <property type="project" value="TreeGrafter"/>
</dbReference>
<comment type="catalytic activity">
    <reaction evidence="13">
        <text>N(6)-dimethylallyladenosine(37) in tRNA + (sulfur carrier)-SH + AH2 + 2 S-adenosyl-L-methionine = 2-methylsulfanyl-N(6)-dimethylallyladenosine(37) in tRNA + (sulfur carrier)-H + 5'-deoxyadenosine + L-methionine + A + S-adenosyl-L-homocysteine + 2 H(+)</text>
        <dbReference type="Rhea" id="RHEA:37067"/>
        <dbReference type="Rhea" id="RHEA-COMP:10375"/>
        <dbReference type="Rhea" id="RHEA-COMP:10376"/>
        <dbReference type="Rhea" id="RHEA-COMP:14737"/>
        <dbReference type="Rhea" id="RHEA-COMP:14739"/>
        <dbReference type="ChEBI" id="CHEBI:13193"/>
        <dbReference type="ChEBI" id="CHEBI:15378"/>
        <dbReference type="ChEBI" id="CHEBI:17319"/>
        <dbReference type="ChEBI" id="CHEBI:17499"/>
        <dbReference type="ChEBI" id="CHEBI:29917"/>
        <dbReference type="ChEBI" id="CHEBI:57844"/>
        <dbReference type="ChEBI" id="CHEBI:57856"/>
        <dbReference type="ChEBI" id="CHEBI:59789"/>
        <dbReference type="ChEBI" id="CHEBI:64428"/>
        <dbReference type="ChEBI" id="CHEBI:74415"/>
        <dbReference type="ChEBI" id="CHEBI:74417"/>
        <dbReference type="EC" id="2.8.4.3"/>
    </reaction>
</comment>
<dbReference type="PANTHER" id="PTHR43020">
    <property type="entry name" value="CDK5 REGULATORY SUBUNIT-ASSOCIATED PROTEIN 1"/>
    <property type="match status" value="1"/>
</dbReference>
<evidence type="ECO:0000313" key="18">
    <source>
        <dbReference type="Proteomes" id="UP000198964"/>
    </source>
</evidence>
<keyword evidence="7 13" id="KW-0408">Iron</keyword>
<comment type="function">
    <text evidence="1 13">Catalyzes the methylthiolation of N6-(dimethylallyl)adenosine (i(6)A), leading to the formation of 2-methylthio-N6-(dimethylallyl)adenosine (ms(2)i(6)A) at position 37 in tRNAs that read codons beginning with uridine.</text>
</comment>
<dbReference type="InterPro" id="IPR006638">
    <property type="entry name" value="Elp3/MiaA/NifB-like_rSAM"/>
</dbReference>
<dbReference type="InterPro" id="IPR058240">
    <property type="entry name" value="rSAM_sf"/>
</dbReference>
<keyword evidence="4 13" id="KW-0808">Transferase</keyword>
<feature type="binding site" evidence="13">
    <location>
        <position position="168"/>
    </location>
    <ligand>
        <name>[4Fe-4S] cluster</name>
        <dbReference type="ChEBI" id="CHEBI:49883"/>
        <label>2</label>
        <note>4Fe-4S-S-AdoMet</note>
    </ligand>
</feature>
<dbReference type="Gene3D" id="3.80.30.20">
    <property type="entry name" value="tm_1862 like domain"/>
    <property type="match status" value="1"/>
</dbReference>
<dbReference type="PROSITE" id="PS50926">
    <property type="entry name" value="TRAM"/>
    <property type="match status" value="1"/>
</dbReference>
<dbReference type="InterPro" id="IPR013848">
    <property type="entry name" value="Methylthiotransferase_N"/>
</dbReference>
<evidence type="ECO:0000259" key="15">
    <source>
        <dbReference type="PROSITE" id="PS51449"/>
    </source>
</evidence>
<evidence type="ECO:0000256" key="1">
    <source>
        <dbReference type="ARBA" id="ARBA00003234"/>
    </source>
</evidence>
<dbReference type="PROSITE" id="PS01278">
    <property type="entry name" value="MTTASE_RADICAL"/>
    <property type="match status" value="1"/>
</dbReference>
<keyword evidence="5 13" id="KW-0949">S-adenosyl-L-methionine</keyword>
<dbReference type="EC" id="2.8.4.3" evidence="9 13"/>
<feature type="binding site" evidence="13">
    <location>
        <position position="20"/>
    </location>
    <ligand>
        <name>[4Fe-4S] cluster</name>
        <dbReference type="ChEBI" id="CHEBI:49883"/>
        <label>1</label>
    </ligand>
</feature>
<dbReference type="STRING" id="655355.SAMN05216283_102192"/>
<keyword evidence="8 13" id="KW-0411">Iron-sulfur</keyword>
<dbReference type="CDD" id="cd01335">
    <property type="entry name" value="Radical_SAM"/>
    <property type="match status" value="1"/>
</dbReference>
<keyword evidence="13" id="KW-0819">tRNA processing</keyword>
<name>A0A1I2ERC4_9BACT</name>
<dbReference type="InterPro" id="IPR007197">
    <property type="entry name" value="rSAM"/>
</dbReference>
<dbReference type="SFLD" id="SFLDF00413">
    <property type="entry name" value="CDK5RAP1"/>
    <property type="match status" value="1"/>
</dbReference>
<dbReference type="HAMAP" id="MF_01864">
    <property type="entry name" value="tRNA_metthiotr_MiaB"/>
    <property type="match status" value="1"/>
</dbReference>
<dbReference type="SFLD" id="SFLDG01082">
    <property type="entry name" value="B12-binding_domain_containing"/>
    <property type="match status" value="1"/>
</dbReference>
<proteinExistence type="inferred from homology"/>
<dbReference type="Pfam" id="PF01938">
    <property type="entry name" value="TRAM"/>
    <property type="match status" value="1"/>
</dbReference>
<dbReference type="EMBL" id="FONW01000002">
    <property type="protein sequence ID" value="SFE95167.1"/>
    <property type="molecule type" value="Genomic_DNA"/>
</dbReference>
<feature type="domain" description="MTTase N-terminal" evidence="15">
    <location>
        <begin position="11"/>
        <end position="126"/>
    </location>
</feature>
<feature type="domain" description="Radical SAM core" evidence="16">
    <location>
        <begin position="150"/>
        <end position="384"/>
    </location>
</feature>
<dbReference type="SUPFAM" id="SSF102114">
    <property type="entry name" value="Radical SAM enzymes"/>
    <property type="match status" value="1"/>
</dbReference>
<dbReference type="InterPro" id="IPR002792">
    <property type="entry name" value="TRAM_dom"/>
</dbReference>
<dbReference type="InterPro" id="IPR005839">
    <property type="entry name" value="Methylthiotransferase"/>
</dbReference>
<evidence type="ECO:0000256" key="3">
    <source>
        <dbReference type="ARBA" id="ARBA00022490"/>
    </source>
</evidence>
<evidence type="ECO:0000256" key="12">
    <source>
        <dbReference type="ARBA" id="ARBA00081141"/>
    </source>
</evidence>
<feature type="binding site" evidence="13">
    <location>
        <position position="56"/>
    </location>
    <ligand>
        <name>[4Fe-4S] cluster</name>
        <dbReference type="ChEBI" id="CHEBI:49883"/>
        <label>1</label>
    </ligand>
</feature>
<evidence type="ECO:0000256" key="9">
    <source>
        <dbReference type="ARBA" id="ARBA00033765"/>
    </source>
</evidence>
<evidence type="ECO:0000256" key="5">
    <source>
        <dbReference type="ARBA" id="ARBA00022691"/>
    </source>
</evidence>
<keyword evidence="2 13" id="KW-0004">4Fe-4S</keyword>
<dbReference type="Gene3D" id="3.40.50.12160">
    <property type="entry name" value="Methylthiotransferase, N-terminal domain"/>
    <property type="match status" value="1"/>
</dbReference>
<dbReference type="NCBIfam" id="TIGR00089">
    <property type="entry name" value="MiaB/RimO family radical SAM methylthiotransferase"/>
    <property type="match status" value="1"/>
</dbReference>
<feature type="binding site" evidence="13">
    <location>
        <position position="90"/>
    </location>
    <ligand>
        <name>[4Fe-4S] cluster</name>
        <dbReference type="ChEBI" id="CHEBI:49883"/>
        <label>1</label>
    </ligand>
</feature>
<dbReference type="SFLD" id="SFLDG01061">
    <property type="entry name" value="methylthiotransferase"/>
    <property type="match status" value="1"/>
</dbReference>
<dbReference type="GO" id="GO:0051539">
    <property type="term" value="F:4 iron, 4 sulfur cluster binding"/>
    <property type="evidence" value="ECO:0007669"/>
    <property type="project" value="UniProtKB-UniRule"/>
</dbReference>
<evidence type="ECO:0000256" key="10">
    <source>
        <dbReference type="ARBA" id="ARBA00068570"/>
    </source>
</evidence>
<evidence type="ECO:0000256" key="13">
    <source>
        <dbReference type="HAMAP-Rule" id="MF_01864"/>
    </source>
</evidence>
<dbReference type="NCBIfam" id="TIGR01574">
    <property type="entry name" value="miaB-methiolase"/>
    <property type="match status" value="1"/>
</dbReference>
<evidence type="ECO:0000256" key="8">
    <source>
        <dbReference type="ARBA" id="ARBA00023014"/>
    </source>
</evidence>
<sequence length="450" mass="51496">MQADLNMMREKKLFIETYGCQMNVADSEVVAAILQDRKYQLCDTAEEADAIFINTCSIRDNAEQRIWGRLNHLKGFKKKNKQLVVGILGCMAERVGDRFLEHEAVDLVAGPDAYRDLPYLMDKAMDHEPAINVELSTNETYDKITPVRIGDKTISGFVSITRGCNNFCTYCIVPYTRGRERSRSPQDILNEVRDLESKGYKEITLLGQNVNSYKWLPEGERKPVRFWDLLGMVAEAVPSLRVRFTTSHPKDMSDKVLTQIAAHPNICRHIHLPLQSGSSKILNLMNRKYDREWYMKRIEAIRNIIPDCGISTDVFSGFCTETEEDHQETLSLMEWAGFDMAFMFKYSERPGTYAHKHLEDDVPEEVKTRRLNEIIALQNRLSLQSNQNDIGKIVDVLVEGTSKKSDQELVGRTSTNKVVVFPDRNFHKGETVQVRVTQCTQTTLIAELVD</sequence>
<keyword evidence="3 13" id="KW-0963">Cytoplasm</keyword>
<comment type="subcellular location">
    <subcellularLocation>
        <location evidence="13">Cytoplasm</location>
    </subcellularLocation>
</comment>
<comment type="cofactor">
    <cofactor evidence="13">
        <name>[4Fe-4S] cluster</name>
        <dbReference type="ChEBI" id="CHEBI:49883"/>
    </cofactor>
    <text evidence="13">Binds 2 [4Fe-4S] clusters. One cluster is coordinated with 3 cysteines and an exchangeable S-adenosyl-L-methionine.</text>
</comment>
<dbReference type="GO" id="GO:0046872">
    <property type="term" value="F:metal ion binding"/>
    <property type="evidence" value="ECO:0007669"/>
    <property type="project" value="UniProtKB-KW"/>
</dbReference>
<evidence type="ECO:0000259" key="16">
    <source>
        <dbReference type="PROSITE" id="PS51918"/>
    </source>
</evidence>
<protein>
    <recommendedName>
        <fullName evidence="10 13">tRNA-2-methylthio-N(6)-dimethylallyladenosine synthase</fullName>
        <ecNumber evidence="9 13">2.8.4.3</ecNumber>
    </recommendedName>
    <alternativeName>
        <fullName evidence="12 13">(Dimethylallyl)adenosine tRNA methylthiotransferase MiaB</fullName>
    </alternativeName>
    <alternativeName>
        <fullName evidence="11 13">tRNA-i(6)A37 methylthiotransferase</fullName>
    </alternativeName>
</protein>
<keyword evidence="6 13" id="KW-0479">Metal-binding</keyword>
<evidence type="ECO:0000256" key="2">
    <source>
        <dbReference type="ARBA" id="ARBA00022485"/>
    </source>
</evidence>
<reference evidence="17 18" key="1">
    <citation type="submission" date="2016-10" db="EMBL/GenBank/DDBJ databases">
        <authorList>
            <person name="de Groot N.N."/>
        </authorList>
    </citation>
    <scope>NUCLEOTIDE SEQUENCE [LARGE SCALE GENOMIC DNA]</scope>
    <source>
        <strain evidence="17 18">CGMCC 1.9156</strain>
    </source>
</reference>
<dbReference type="PROSITE" id="PS51449">
    <property type="entry name" value="MTTASE_N"/>
    <property type="match status" value="1"/>
</dbReference>
<dbReference type="FunFam" id="3.40.50.12160:FF:000003">
    <property type="entry name" value="CDK5 regulatory subunit-associated protein 1"/>
    <property type="match status" value="1"/>
</dbReference>
<dbReference type="AlphaFoldDB" id="A0A1I2ERC4"/>
<evidence type="ECO:0000313" key="17">
    <source>
        <dbReference type="EMBL" id="SFE95167.1"/>
    </source>
</evidence>
<evidence type="ECO:0000259" key="14">
    <source>
        <dbReference type="PROSITE" id="PS50926"/>
    </source>
</evidence>
<dbReference type="PANTHER" id="PTHR43020:SF2">
    <property type="entry name" value="MITOCHONDRIAL TRNA METHYLTHIOTRANSFERASE CDK5RAP1"/>
    <property type="match status" value="1"/>
</dbReference>
<dbReference type="FunFam" id="3.80.30.20:FF:000001">
    <property type="entry name" value="tRNA-2-methylthio-N(6)-dimethylallyladenosine synthase 2"/>
    <property type="match status" value="1"/>
</dbReference>
<dbReference type="GO" id="GO:0035597">
    <property type="term" value="F:tRNA-2-methylthio-N(6)-dimethylallyladenosine(37) synthase activity"/>
    <property type="evidence" value="ECO:0007669"/>
    <property type="project" value="UniProtKB-EC"/>
</dbReference>
<dbReference type="Pfam" id="PF04055">
    <property type="entry name" value="Radical_SAM"/>
    <property type="match status" value="1"/>
</dbReference>
<dbReference type="InterPro" id="IPR020612">
    <property type="entry name" value="Methylthiotransferase_CS"/>
</dbReference>
<accession>A0A1I2ERC4</accession>
<feature type="domain" description="TRAM" evidence="14">
    <location>
        <begin position="387"/>
        <end position="450"/>
    </location>
</feature>
<dbReference type="PROSITE" id="PS51918">
    <property type="entry name" value="RADICAL_SAM"/>
    <property type="match status" value="1"/>
</dbReference>
<comment type="subunit">
    <text evidence="13">Monomer.</text>
</comment>
<evidence type="ECO:0000256" key="7">
    <source>
        <dbReference type="ARBA" id="ARBA00023004"/>
    </source>
</evidence>
<dbReference type="SMART" id="SM00729">
    <property type="entry name" value="Elp3"/>
    <property type="match status" value="1"/>
</dbReference>
<dbReference type="InterPro" id="IPR023404">
    <property type="entry name" value="rSAM_horseshoe"/>
</dbReference>
<gene>
    <name evidence="13" type="primary">miaB</name>
    <name evidence="17" type="ORF">SAMN05216283_102192</name>
</gene>
<feature type="binding site" evidence="13">
    <location>
        <position position="164"/>
    </location>
    <ligand>
        <name>[4Fe-4S] cluster</name>
        <dbReference type="ChEBI" id="CHEBI:49883"/>
        <label>2</label>
        <note>4Fe-4S-S-AdoMet</note>
    </ligand>
</feature>
<comment type="similarity">
    <text evidence="13">Belongs to the methylthiotransferase family. MiaB subfamily.</text>
</comment>
<dbReference type="InterPro" id="IPR006463">
    <property type="entry name" value="MiaB_methiolase"/>
</dbReference>
<dbReference type="SFLD" id="SFLDS00029">
    <property type="entry name" value="Radical_SAM"/>
    <property type="match status" value="1"/>
</dbReference>
<evidence type="ECO:0000256" key="4">
    <source>
        <dbReference type="ARBA" id="ARBA00022679"/>
    </source>
</evidence>
<feature type="binding site" evidence="13">
    <location>
        <position position="171"/>
    </location>
    <ligand>
        <name>[4Fe-4S] cluster</name>
        <dbReference type="ChEBI" id="CHEBI:49883"/>
        <label>2</label>
        <note>4Fe-4S-S-AdoMet</note>
    </ligand>
</feature>
<dbReference type="Pfam" id="PF00919">
    <property type="entry name" value="UPF0004"/>
    <property type="match status" value="1"/>
</dbReference>
<keyword evidence="18" id="KW-1185">Reference proteome</keyword>
<dbReference type="SFLD" id="SFLDF00273">
    <property type="entry name" value="(dimethylallyl)adenosine_tRNA"/>
    <property type="match status" value="1"/>
</dbReference>
<dbReference type="InterPro" id="IPR038135">
    <property type="entry name" value="Methylthiotransferase_N_sf"/>
</dbReference>
<dbReference type="Proteomes" id="UP000198964">
    <property type="component" value="Unassembled WGS sequence"/>
</dbReference>
<evidence type="ECO:0000256" key="11">
    <source>
        <dbReference type="ARBA" id="ARBA00080698"/>
    </source>
</evidence>
<organism evidence="17 18">
    <name type="scientific">Sunxiuqinia elliptica</name>
    <dbReference type="NCBI Taxonomy" id="655355"/>
    <lineage>
        <taxon>Bacteria</taxon>
        <taxon>Pseudomonadati</taxon>
        <taxon>Bacteroidota</taxon>
        <taxon>Bacteroidia</taxon>
        <taxon>Marinilabiliales</taxon>
        <taxon>Prolixibacteraceae</taxon>
        <taxon>Sunxiuqinia</taxon>
    </lineage>
</organism>